<protein>
    <submittedName>
        <fullName evidence="1">Uncharacterized protein</fullName>
    </submittedName>
</protein>
<organism evidence="1 2">
    <name type="scientific">Thermostichus vulcanus str. 'Rupite'</name>
    <dbReference type="NCBI Taxonomy" id="2813851"/>
    <lineage>
        <taxon>Bacteria</taxon>
        <taxon>Bacillati</taxon>
        <taxon>Cyanobacteriota</taxon>
        <taxon>Cyanophyceae</taxon>
        <taxon>Thermostichales</taxon>
        <taxon>Thermostichaceae</taxon>
        <taxon>Thermostichus</taxon>
    </lineage>
</organism>
<proteinExistence type="predicted"/>
<keyword evidence="2" id="KW-1185">Reference proteome</keyword>
<dbReference type="Gene3D" id="3.40.50.300">
    <property type="entry name" value="P-loop containing nucleotide triphosphate hydrolases"/>
    <property type="match status" value="1"/>
</dbReference>
<accession>A0ABT0C772</accession>
<dbReference type="RefSeq" id="WP_244348761.1">
    <property type="nucleotide sequence ID" value="NZ_JAFIRA010000002.1"/>
</dbReference>
<evidence type="ECO:0000313" key="1">
    <source>
        <dbReference type="EMBL" id="MCJ2541641.1"/>
    </source>
</evidence>
<reference evidence="1" key="1">
    <citation type="submission" date="2021-02" db="EMBL/GenBank/DDBJ databases">
        <title>The CRISPR/cas machinery reduction and long-range gene transfer in the hot spring cyanobacterium Synechococcus.</title>
        <authorList>
            <person name="Dvorak P."/>
            <person name="Jahodarova E."/>
            <person name="Hasler P."/>
            <person name="Poulickova A."/>
        </authorList>
    </citation>
    <scope>NUCLEOTIDE SEQUENCE</scope>
    <source>
        <strain evidence="1">Rupite</strain>
    </source>
</reference>
<dbReference type="InterPro" id="IPR027417">
    <property type="entry name" value="P-loop_NTPase"/>
</dbReference>
<sequence>MSVMVAATWAGPGIPSVAEVAQAWVACSRHSYHWLNGDPMGYAPLAQTEAHLRDLWQQISTLNHEGRAEPLLVLRGSLADPIGAGQTWADLARAWNLPVLLTLPRRGAISQAAAFAALVHQARARCLGWVLLGEPGFDRATATGERLGSQPDFPVSSDLEDWEERDSALATHLETQLGIPVLGRRDRRGQITWDTDSLAAMGYI</sequence>
<comment type="caution">
    <text evidence="1">The sequence shown here is derived from an EMBL/GenBank/DDBJ whole genome shotgun (WGS) entry which is preliminary data.</text>
</comment>
<gene>
    <name evidence="1" type="ORF">JX360_01765</name>
</gene>
<dbReference type="EMBL" id="JAFIRA010000002">
    <property type="protein sequence ID" value="MCJ2541641.1"/>
    <property type="molecule type" value="Genomic_DNA"/>
</dbReference>
<dbReference type="Proteomes" id="UP000830835">
    <property type="component" value="Unassembled WGS sequence"/>
</dbReference>
<name>A0ABT0C772_THEVL</name>
<evidence type="ECO:0000313" key="2">
    <source>
        <dbReference type="Proteomes" id="UP000830835"/>
    </source>
</evidence>